<feature type="non-terminal residue" evidence="4">
    <location>
        <position position="1"/>
    </location>
</feature>
<accession>A0A0F9FTQ1</accession>
<feature type="domain" description="Glycosyl transferase family 1" evidence="3">
    <location>
        <begin position="161"/>
        <end position="288"/>
    </location>
</feature>
<dbReference type="Pfam" id="PF00534">
    <property type="entry name" value="Glycos_transf_1"/>
    <property type="match status" value="1"/>
</dbReference>
<comment type="caution">
    <text evidence="4">The sequence shown here is derived from an EMBL/GenBank/DDBJ whole genome shotgun (WGS) entry which is preliminary data.</text>
</comment>
<evidence type="ECO:0000259" key="3">
    <source>
        <dbReference type="Pfam" id="PF00534"/>
    </source>
</evidence>
<gene>
    <name evidence="4" type="ORF">LCGC14_1910900</name>
</gene>
<evidence type="ECO:0000256" key="2">
    <source>
        <dbReference type="SAM" id="MobiDB-lite"/>
    </source>
</evidence>
<dbReference type="PANTHER" id="PTHR46401">
    <property type="entry name" value="GLYCOSYLTRANSFERASE WBBK-RELATED"/>
    <property type="match status" value="1"/>
</dbReference>
<keyword evidence="1" id="KW-0808">Transferase</keyword>
<dbReference type="AlphaFoldDB" id="A0A0F9FTQ1"/>
<dbReference type="InterPro" id="IPR001296">
    <property type="entry name" value="Glyco_trans_1"/>
</dbReference>
<dbReference type="PANTHER" id="PTHR46401:SF2">
    <property type="entry name" value="GLYCOSYLTRANSFERASE WBBK-RELATED"/>
    <property type="match status" value="1"/>
</dbReference>
<protein>
    <recommendedName>
        <fullName evidence="3">Glycosyl transferase family 1 domain-containing protein</fullName>
    </recommendedName>
</protein>
<organism evidence="4">
    <name type="scientific">marine sediment metagenome</name>
    <dbReference type="NCBI Taxonomy" id="412755"/>
    <lineage>
        <taxon>unclassified sequences</taxon>
        <taxon>metagenomes</taxon>
        <taxon>ecological metagenomes</taxon>
    </lineage>
</organism>
<name>A0A0F9FTQ1_9ZZZZ</name>
<dbReference type="SUPFAM" id="SSF53756">
    <property type="entry name" value="UDP-Glycosyltransferase/glycogen phosphorylase"/>
    <property type="match status" value="1"/>
</dbReference>
<dbReference type="GO" id="GO:0009103">
    <property type="term" value="P:lipopolysaccharide biosynthetic process"/>
    <property type="evidence" value="ECO:0007669"/>
    <property type="project" value="TreeGrafter"/>
</dbReference>
<sequence length="445" mass="49777">GSGYMNIAISLCNELARRGYDITALGMGYNGAEHHWDFSIIPVASHEAFGVIPVMIHNLRSLAQAGEAEEIEAIVVALDIPMHERLLQIDRGSIPYVGIFPVESGPLCASWAQVISTFDERLVISQFGLRQMEKAGVPGIHFPVGIDTDSWRPAATGERPMLRESLGISEDEFVILTVADNQERKNLSVGAEIIRDLVNEGLNVKWNLVTRKMSPVGWKLDDLFMEYGIMENVIVYERGMPHDRLWILHVTSDLFMLTSKAEGLCMPVLEAMATKTPVIATHSTAMPEHLWEDPLWDREQNGKWEPLPEKGWLEKLRAFLLNTAKLDAVTRRRGLPIEVEFYTRDPWGNSYRAFASAEDGVRKVKQIMNMPDHLLEVILQNGLTYAVSRNWESAGAVVDNVLKKILTKDKLVLPNQSLVDNINPNTIPSPVPVQVSPQGVEDDQA</sequence>
<dbReference type="Gene3D" id="3.40.50.2000">
    <property type="entry name" value="Glycogen Phosphorylase B"/>
    <property type="match status" value="1"/>
</dbReference>
<evidence type="ECO:0000256" key="1">
    <source>
        <dbReference type="ARBA" id="ARBA00022679"/>
    </source>
</evidence>
<proteinExistence type="predicted"/>
<dbReference type="GO" id="GO:0016757">
    <property type="term" value="F:glycosyltransferase activity"/>
    <property type="evidence" value="ECO:0007669"/>
    <property type="project" value="InterPro"/>
</dbReference>
<evidence type="ECO:0000313" key="4">
    <source>
        <dbReference type="EMBL" id="KKL89819.1"/>
    </source>
</evidence>
<dbReference type="EMBL" id="LAZR01020179">
    <property type="protein sequence ID" value="KKL89819.1"/>
    <property type="molecule type" value="Genomic_DNA"/>
</dbReference>
<dbReference type="CDD" id="cd03801">
    <property type="entry name" value="GT4_PimA-like"/>
    <property type="match status" value="1"/>
</dbReference>
<reference evidence="4" key="1">
    <citation type="journal article" date="2015" name="Nature">
        <title>Complex archaea that bridge the gap between prokaryotes and eukaryotes.</title>
        <authorList>
            <person name="Spang A."/>
            <person name="Saw J.H."/>
            <person name="Jorgensen S.L."/>
            <person name="Zaremba-Niedzwiedzka K."/>
            <person name="Martijn J."/>
            <person name="Lind A.E."/>
            <person name="van Eijk R."/>
            <person name="Schleper C."/>
            <person name="Guy L."/>
            <person name="Ettema T.J."/>
        </authorList>
    </citation>
    <scope>NUCLEOTIDE SEQUENCE</scope>
</reference>
<feature type="region of interest" description="Disordered" evidence="2">
    <location>
        <begin position="423"/>
        <end position="445"/>
    </location>
</feature>